<dbReference type="Proteomes" id="UP000761264">
    <property type="component" value="Unassembled WGS sequence"/>
</dbReference>
<proteinExistence type="predicted"/>
<sequence>MLRSIRRLASDRGGNAIVDFAFLLPIMLMLFTGVVEITNLLRLDRKVVAAAQTTADLITQRREISAGEITDILRAAELILEPYSTVEHAVAIVAVRFDDDTGVPAIDWQQSKNGGTLPDALTLVQNMGTAGDGIIIVRVTYDYSPVFFDFVLGQTSLEETAVLRPRRSAFVEGPAP</sequence>
<feature type="domain" description="TadE-like" evidence="2">
    <location>
        <begin position="14"/>
        <end position="55"/>
    </location>
</feature>
<protein>
    <submittedName>
        <fullName evidence="3">Pilus assembly protein</fullName>
    </submittedName>
</protein>
<dbReference type="EMBL" id="JAAQPH010000013">
    <property type="protein sequence ID" value="NIA70230.1"/>
    <property type="molecule type" value="Genomic_DNA"/>
</dbReference>
<gene>
    <name evidence="3" type="ORF">HBA54_16610</name>
</gene>
<evidence type="ECO:0000313" key="4">
    <source>
        <dbReference type="Proteomes" id="UP000761264"/>
    </source>
</evidence>
<organism evidence="3 4">
    <name type="scientific">Pelagibius litoralis</name>
    <dbReference type="NCBI Taxonomy" id="374515"/>
    <lineage>
        <taxon>Bacteria</taxon>
        <taxon>Pseudomonadati</taxon>
        <taxon>Pseudomonadota</taxon>
        <taxon>Alphaproteobacteria</taxon>
        <taxon>Rhodospirillales</taxon>
        <taxon>Rhodovibrionaceae</taxon>
        <taxon>Pelagibius</taxon>
    </lineage>
</organism>
<dbReference type="RefSeq" id="WP_167226641.1">
    <property type="nucleotide sequence ID" value="NZ_JAAQPH010000013.1"/>
</dbReference>
<keyword evidence="1" id="KW-0472">Membrane</keyword>
<comment type="caution">
    <text evidence="3">The sequence shown here is derived from an EMBL/GenBank/DDBJ whole genome shotgun (WGS) entry which is preliminary data.</text>
</comment>
<evidence type="ECO:0000256" key="1">
    <source>
        <dbReference type="SAM" id="Phobius"/>
    </source>
</evidence>
<dbReference type="Pfam" id="PF07811">
    <property type="entry name" value="TadE"/>
    <property type="match status" value="1"/>
</dbReference>
<evidence type="ECO:0000313" key="3">
    <source>
        <dbReference type="EMBL" id="NIA70230.1"/>
    </source>
</evidence>
<evidence type="ECO:0000259" key="2">
    <source>
        <dbReference type="Pfam" id="PF07811"/>
    </source>
</evidence>
<feature type="transmembrane region" description="Helical" evidence="1">
    <location>
        <begin position="20"/>
        <end position="41"/>
    </location>
</feature>
<name>A0A967KDH5_9PROT</name>
<accession>A0A967KDH5</accession>
<keyword evidence="1" id="KW-0812">Transmembrane</keyword>
<reference evidence="3" key="1">
    <citation type="submission" date="2020-03" db="EMBL/GenBank/DDBJ databases">
        <title>Genome of Pelagibius litoralis DSM 21314T.</title>
        <authorList>
            <person name="Wang G."/>
        </authorList>
    </citation>
    <scope>NUCLEOTIDE SEQUENCE</scope>
    <source>
        <strain evidence="3">DSM 21314</strain>
    </source>
</reference>
<keyword evidence="4" id="KW-1185">Reference proteome</keyword>
<dbReference type="InterPro" id="IPR012495">
    <property type="entry name" value="TadE-like_dom"/>
</dbReference>
<dbReference type="AlphaFoldDB" id="A0A967KDH5"/>
<keyword evidence="1" id="KW-1133">Transmembrane helix</keyword>